<evidence type="ECO:0000259" key="4">
    <source>
        <dbReference type="PROSITE" id="PS50995"/>
    </source>
</evidence>
<evidence type="ECO:0000313" key="5">
    <source>
        <dbReference type="EMBL" id="MBA4603075.1"/>
    </source>
</evidence>
<dbReference type="GO" id="GO:0003677">
    <property type="term" value="F:DNA binding"/>
    <property type="evidence" value="ECO:0007669"/>
    <property type="project" value="UniProtKB-KW"/>
</dbReference>
<evidence type="ECO:0000256" key="1">
    <source>
        <dbReference type="ARBA" id="ARBA00023015"/>
    </source>
</evidence>
<reference evidence="5 6" key="1">
    <citation type="submission" date="2020-07" db="EMBL/GenBank/DDBJ databases">
        <title>Thermoactinomyces phylogeny.</title>
        <authorList>
            <person name="Dunlap C."/>
        </authorList>
    </citation>
    <scope>NUCLEOTIDE SEQUENCE [LARGE SCALE GENOMIC DNA]</scope>
    <source>
        <strain evidence="5 6">AMNI-1</strain>
    </source>
</reference>
<dbReference type="InterPro" id="IPR023187">
    <property type="entry name" value="Tscrpt_reg_MarR-type_CS"/>
</dbReference>
<keyword evidence="3" id="KW-0804">Transcription</keyword>
<dbReference type="PROSITE" id="PS01117">
    <property type="entry name" value="HTH_MARR_1"/>
    <property type="match status" value="1"/>
</dbReference>
<comment type="caution">
    <text evidence="5">The sequence shown here is derived from an EMBL/GenBank/DDBJ whole genome shotgun (WGS) entry which is preliminary data.</text>
</comment>
<evidence type="ECO:0000313" key="6">
    <source>
        <dbReference type="Proteomes" id="UP000538292"/>
    </source>
</evidence>
<dbReference type="PRINTS" id="PR00598">
    <property type="entry name" value="HTHMARR"/>
</dbReference>
<dbReference type="RefSeq" id="WP_181741234.1">
    <property type="nucleotide sequence ID" value="NZ_JACEOL010000038.1"/>
</dbReference>
<dbReference type="CDD" id="cd00090">
    <property type="entry name" value="HTH_ARSR"/>
    <property type="match status" value="1"/>
</dbReference>
<dbReference type="PROSITE" id="PS50995">
    <property type="entry name" value="HTH_MARR_2"/>
    <property type="match status" value="1"/>
</dbReference>
<keyword evidence="1" id="KW-0805">Transcription regulation</keyword>
<dbReference type="InterPro" id="IPR036388">
    <property type="entry name" value="WH-like_DNA-bd_sf"/>
</dbReference>
<keyword evidence="2" id="KW-0238">DNA-binding</keyword>
<sequence>MSNHHESVGKWISTIHRYSMIYKARKFMDVGIGSGQLGFLGVLYRKDGISQDELARKLNIDKTTTARALQKLEKQGFVSRKPSERDRRINLVFLTEKAFALEPMIKSVMKQWTEILVQGFTDDERTQLLDMLKRISDNAVDYISFLEREHSDEATKQSFGN</sequence>
<dbReference type="PANTHER" id="PTHR42756">
    <property type="entry name" value="TRANSCRIPTIONAL REGULATOR, MARR"/>
    <property type="match status" value="1"/>
</dbReference>
<dbReference type="Gene3D" id="1.10.10.10">
    <property type="entry name" value="Winged helix-like DNA-binding domain superfamily/Winged helix DNA-binding domain"/>
    <property type="match status" value="1"/>
</dbReference>
<evidence type="ECO:0000256" key="3">
    <source>
        <dbReference type="ARBA" id="ARBA00023163"/>
    </source>
</evidence>
<dbReference type="SMART" id="SM00347">
    <property type="entry name" value="HTH_MARR"/>
    <property type="match status" value="1"/>
</dbReference>
<dbReference type="EMBL" id="JACEOL010000038">
    <property type="protein sequence ID" value="MBA4603075.1"/>
    <property type="molecule type" value="Genomic_DNA"/>
</dbReference>
<protein>
    <submittedName>
        <fullName evidence="5">MarR family transcriptional regulator</fullName>
    </submittedName>
</protein>
<dbReference type="AlphaFoldDB" id="A0A7W1XTR1"/>
<dbReference type="Pfam" id="PF01047">
    <property type="entry name" value="MarR"/>
    <property type="match status" value="1"/>
</dbReference>
<dbReference type="InterPro" id="IPR011991">
    <property type="entry name" value="ArsR-like_HTH"/>
</dbReference>
<proteinExistence type="predicted"/>
<dbReference type="PANTHER" id="PTHR42756:SF1">
    <property type="entry name" value="TRANSCRIPTIONAL REPRESSOR OF EMRAB OPERON"/>
    <property type="match status" value="1"/>
</dbReference>
<name>A0A7W1XTR1_9BACL</name>
<dbReference type="Proteomes" id="UP000538292">
    <property type="component" value="Unassembled WGS sequence"/>
</dbReference>
<evidence type="ECO:0000256" key="2">
    <source>
        <dbReference type="ARBA" id="ARBA00023125"/>
    </source>
</evidence>
<dbReference type="InterPro" id="IPR036390">
    <property type="entry name" value="WH_DNA-bd_sf"/>
</dbReference>
<organism evidence="5 6">
    <name type="scientific">Thermoactinomyces mirandus</name>
    <dbReference type="NCBI Taxonomy" id="2756294"/>
    <lineage>
        <taxon>Bacteria</taxon>
        <taxon>Bacillati</taxon>
        <taxon>Bacillota</taxon>
        <taxon>Bacilli</taxon>
        <taxon>Bacillales</taxon>
        <taxon>Thermoactinomycetaceae</taxon>
        <taxon>Thermoactinomyces</taxon>
    </lineage>
</organism>
<gene>
    <name evidence="5" type="ORF">H2C83_12250</name>
</gene>
<feature type="domain" description="HTH marR-type" evidence="4">
    <location>
        <begin position="1"/>
        <end position="137"/>
    </location>
</feature>
<dbReference type="GO" id="GO:0003700">
    <property type="term" value="F:DNA-binding transcription factor activity"/>
    <property type="evidence" value="ECO:0007669"/>
    <property type="project" value="InterPro"/>
</dbReference>
<dbReference type="SUPFAM" id="SSF46785">
    <property type="entry name" value="Winged helix' DNA-binding domain"/>
    <property type="match status" value="1"/>
</dbReference>
<dbReference type="InterPro" id="IPR000835">
    <property type="entry name" value="HTH_MarR-typ"/>
</dbReference>
<accession>A0A7W1XTR1</accession>
<keyword evidence="6" id="KW-1185">Reference proteome</keyword>